<evidence type="ECO:0000256" key="4">
    <source>
        <dbReference type="ARBA" id="ARBA00004514"/>
    </source>
</evidence>
<protein>
    <recommendedName>
        <fullName evidence="16">Acyl-coenzyme A thioesterase 13</fullName>
    </recommendedName>
    <alternativeName>
        <fullName evidence="17">Hotdog-fold thioesterase superfamily member 2</fullName>
    </alternativeName>
    <alternativeName>
        <fullName evidence="18">Thioesterase superfamily member 2</fullName>
    </alternativeName>
</protein>
<evidence type="ECO:0000256" key="12">
    <source>
        <dbReference type="ARBA" id="ARBA00023242"/>
    </source>
</evidence>
<sequence>MDFELVKSFLEKSSSGVSSEDIDSMPFRFFEPMIMSGLKVDLIERGRVLCSMKVPPRLLTPFSCFVFSEIEDSVTNFLFRNHGLKNVGNSLHGGATAALVDVVGSSVIMTMDSVTTTGVSVEINVSYLDAAFVGDEIEIEAKALRVGKAVAVVSVEFRKKKTGKIIAQGRHTKYLAVSSKL</sequence>
<comment type="subcellular location">
    <subcellularLocation>
        <location evidence="3">Cytoplasm</location>
        <location evidence="3">Cytoskeleton</location>
        <location evidence="3">Spindle</location>
    </subcellularLocation>
    <subcellularLocation>
        <location evidence="4">Cytoplasm</location>
        <location evidence="4">Cytosol</location>
    </subcellularLocation>
    <subcellularLocation>
        <location evidence="2">Mitochondrion</location>
    </subcellularLocation>
    <subcellularLocation>
        <location evidence="1">Nucleus</location>
    </subcellularLocation>
</comment>
<evidence type="ECO:0000256" key="14">
    <source>
        <dbReference type="ARBA" id="ARBA00058205"/>
    </source>
</evidence>
<dbReference type="GO" id="GO:0005819">
    <property type="term" value="C:spindle"/>
    <property type="evidence" value="ECO:0007669"/>
    <property type="project" value="UniProtKB-SubCell"/>
</dbReference>
<evidence type="ECO:0000313" key="20">
    <source>
        <dbReference type="EMBL" id="KAJ0222141.1"/>
    </source>
</evidence>
<organism evidence="20 21">
    <name type="scientific">Lactuca sativa</name>
    <name type="common">Garden lettuce</name>
    <dbReference type="NCBI Taxonomy" id="4236"/>
    <lineage>
        <taxon>Eukaryota</taxon>
        <taxon>Viridiplantae</taxon>
        <taxon>Streptophyta</taxon>
        <taxon>Embryophyta</taxon>
        <taxon>Tracheophyta</taxon>
        <taxon>Spermatophyta</taxon>
        <taxon>Magnoliopsida</taxon>
        <taxon>eudicotyledons</taxon>
        <taxon>Gunneridae</taxon>
        <taxon>Pentapetalae</taxon>
        <taxon>asterids</taxon>
        <taxon>campanulids</taxon>
        <taxon>Asterales</taxon>
        <taxon>Asteraceae</taxon>
        <taxon>Cichorioideae</taxon>
        <taxon>Cichorieae</taxon>
        <taxon>Lactucinae</taxon>
        <taxon>Lactuca</taxon>
    </lineage>
</organism>
<dbReference type="InterPro" id="IPR039298">
    <property type="entry name" value="ACOT13"/>
</dbReference>
<dbReference type="AlphaFoldDB" id="A0A9R1XQM1"/>
<gene>
    <name evidence="20" type="ORF">LSAT_V11C200064250</name>
</gene>
<evidence type="ECO:0000256" key="11">
    <source>
        <dbReference type="ARBA" id="ARBA00023212"/>
    </source>
</evidence>
<reference evidence="20 21" key="1">
    <citation type="journal article" date="2017" name="Nat. Commun.">
        <title>Genome assembly with in vitro proximity ligation data and whole-genome triplication in lettuce.</title>
        <authorList>
            <person name="Reyes-Chin-Wo S."/>
            <person name="Wang Z."/>
            <person name="Yang X."/>
            <person name="Kozik A."/>
            <person name="Arikit S."/>
            <person name="Song C."/>
            <person name="Xia L."/>
            <person name="Froenicke L."/>
            <person name="Lavelle D.O."/>
            <person name="Truco M.J."/>
            <person name="Xia R."/>
            <person name="Zhu S."/>
            <person name="Xu C."/>
            <person name="Xu H."/>
            <person name="Xu X."/>
            <person name="Cox K."/>
            <person name="Korf I."/>
            <person name="Meyers B.C."/>
            <person name="Michelmore R.W."/>
        </authorList>
    </citation>
    <scope>NUCLEOTIDE SEQUENCE [LARGE SCALE GENOMIC DNA]</scope>
    <source>
        <strain evidence="21">cv. Salinas</strain>
        <tissue evidence="20">Seedlings</tissue>
    </source>
</reference>
<evidence type="ECO:0000256" key="15">
    <source>
        <dbReference type="ARBA" id="ARBA00064709"/>
    </source>
</evidence>
<proteinExistence type="inferred from homology"/>
<dbReference type="InterPro" id="IPR029069">
    <property type="entry name" value="HotDog_dom_sf"/>
</dbReference>
<evidence type="ECO:0000256" key="17">
    <source>
        <dbReference type="ARBA" id="ARBA00081533"/>
    </source>
</evidence>
<evidence type="ECO:0000256" key="9">
    <source>
        <dbReference type="ARBA" id="ARBA00023098"/>
    </source>
</evidence>
<feature type="domain" description="Thioesterase" evidence="19">
    <location>
        <begin position="89"/>
        <end position="164"/>
    </location>
</feature>
<dbReference type="Proteomes" id="UP000235145">
    <property type="component" value="Unassembled WGS sequence"/>
</dbReference>
<comment type="catalytic activity">
    <reaction evidence="13">
        <text>a fatty acyl-CoA + H2O = a fatty acid + CoA + H(+)</text>
        <dbReference type="Rhea" id="RHEA:16781"/>
        <dbReference type="ChEBI" id="CHEBI:15377"/>
        <dbReference type="ChEBI" id="CHEBI:15378"/>
        <dbReference type="ChEBI" id="CHEBI:28868"/>
        <dbReference type="ChEBI" id="CHEBI:57287"/>
        <dbReference type="ChEBI" id="CHEBI:77636"/>
    </reaction>
    <physiologicalReaction direction="left-to-right" evidence="13">
        <dbReference type="Rhea" id="RHEA:16782"/>
    </physiologicalReaction>
</comment>
<dbReference type="Gene3D" id="3.10.129.10">
    <property type="entry name" value="Hotdog Thioesterase"/>
    <property type="match status" value="1"/>
</dbReference>
<dbReference type="PANTHER" id="PTHR21660">
    <property type="entry name" value="THIOESTERASE SUPERFAMILY MEMBER-RELATED"/>
    <property type="match status" value="1"/>
</dbReference>
<dbReference type="GO" id="GO:0005634">
    <property type="term" value="C:nucleus"/>
    <property type="evidence" value="ECO:0007669"/>
    <property type="project" value="UniProtKB-SubCell"/>
</dbReference>
<evidence type="ECO:0000256" key="2">
    <source>
        <dbReference type="ARBA" id="ARBA00004173"/>
    </source>
</evidence>
<dbReference type="Pfam" id="PF03061">
    <property type="entry name" value="4HBT"/>
    <property type="match status" value="1"/>
</dbReference>
<dbReference type="InterPro" id="IPR003736">
    <property type="entry name" value="PAAI_dom"/>
</dbReference>
<dbReference type="NCBIfam" id="TIGR00369">
    <property type="entry name" value="unchar_dom_1"/>
    <property type="match status" value="1"/>
</dbReference>
<keyword evidence="7" id="KW-0378">Hydrolase</keyword>
<dbReference type="CDD" id="cd03443">
    <property type="entry name" value="PaaI_thioesterase"/>
    <property type="match status" value="1"/>
</dbReference>
<accession>A0A9R1XQM1</accession>
<comment type="caution">
    <text evidence="20">The sequence shown here is derived from an EMBL/GenBank/DDBJ whole genome shotgun (WGS) entry which is preliminary data.</text>
</comment>
<evidence type="ECO:0000256" key="6">
    <source>
        <dbReference type="ARBA" id="ARBA00022490"/>
    </source>
</evidence>
<evidence type="ECO:0000256" key="13">
    <source>
        <dbReference type="ARBA" id="ARBA00052976"/>
    </source>
</evidence>
<dbReference type="SUPFAM" id="SSF54637">
    <property type="entry name" value="Thioesterase/thiol ester dehydrase-isomerase"/>
    <property type="match status" value="1"/>
</dbReference>
<evidence type="ECO:0000256" key="7">
    <source>
        <dbReference type="ARBA" id="ARBA00022801"/>
    </source>
</evidence>
<evidence type="ECO:0000256" key="5">
    <source>
        <dbReference type="ARBA" id="ARBA00008324"/>
    </source>
</evidence>
<dbReference type="FunFam" id="3.10.129.10:FF:000021">
    <property type="entry name" value="Acyl-coenzyme A thioesterase 13"/>
    <property type="match status" value="1"/>
</dbReference>
<keyword evidence="9" id="KW-0443">Lipid metabolism</keyword>
<keyword evidence="8" id="KW-0007">Acetylation</keyword>
<dbReference type="InterPro" id="IPR006683">
    <property type="entry name" value="Thioestr_dom"/>
</dbReference>
<evidence type="ECO:0000256" key="10">
    <source>
        <dbReference type="ARBA" id="ARBA00023128"/>
    </source>
</evidence>
<keyword evidence="12" id="KW-0539">Nucleus</keyword>
<dbReference type="GO" id="GO:0006629">
    <property type="term" value="P:lipid metabolic process"/>
    <property type="evidence" value="ECO:0007669"/>
    <property type="project" value="UniProtKB-KW"/>
</dbReference>
<keyword evidence="21" id="KW-1185">Reference proteome</keyword>
<dbReference type="PANTHER" id="PTHR21660:SF47">
    <property type="entry name" value="F19P19.27 PROTEIN"/>
    <property type="match status" value="1"/>
</dbReference>
<name>A0A9R1XQM1_LACSA</name>
<dbReference type="GO" id="GO:0005739">
    <property type="term" value="C:mitochondrion"/>
    <property type="evidence" value="ECO:0007669"/>
    <property type="project" value="UniProtKB-SubCell"/>
</dbReference>
<evidence type="ECO:0000256" key="3">
    <source>
        <dbReference type="ARBA" id="ARBA00004186"/>
    </source>
</evidence>
<evidence type="ECO:0000256" key="18">
    <source>
        <dbReference type="ARBA" id="ARBA00083956"/>
    </source>
</evidence>
<dbReference type="EMBL" id="NBSK02000002">
    <property type="protein sequence ID" value="KAJ0222141.1"/>
    <property type="molecule type" value="Genomic_DNA"/>
</dbReference>
<evidence type="ECO:0000256" key="1">
    <source>
        <dbReference type="ARBA" id="ARBA00004123"/>
    </source>
</evidence>
<comment type="function">
    <text evidence="14">Catalyzes the hydrolysis of acyl-CoAs into free fatty acids and coenzyme A (CoASH), regulating their respective intracellular levels. Has acyl-CoA thioesterase activity towards medium (C12) and long-chain (C18) fatty acyl-CoA substrates. Can also hydrolyze 3-hydroxyphenylacetyl-CoA and 3,4-dihydroxyphenylacetyl-CoA (in vitro). May play a role in controlling adaptive thermogenesis.</text>
</comment>
<evidence type="ECO:0000313" key="21">
    <source>
        <dbReference type="Proteomes" id="UP000235145"/>
    </source>
</evidence>
<comment type="subunit">
    <text evidence="15">Homotetramer. Interacts with PCTP.</text>
</comment>
<keyword evidence="11" id="KW-0206">Cytoskeleton</keyword>
<evidence type="ECO:0000256" key="16">
    <source>
        <dbReference type="ARBA" id="ARBA00067273"/>
    </source>
</evidence>
<evidence type="ECO:0000259" key="19">
    <source>
        <dbReference type="Pfam" id="PF03061"/>
    </source>
</evidence>
<keyword evidence="6" id="KW-0963">Cytoplasm</keyword>
<dbReference type="GO" id="GO:0047617">
    <property type="term" value="F:fatty acyl-CoA hydrolase activity"/>
    <property type="evidence" value="ECO:0000318"/>
    <property type="project" value="GO_Central"/>
</dbReference>
<evidence type="ECO:0000256" key="8">
    <source>
        <dbReference type="ARBA" id="ARBA00022990"/>
    </source>
</evidence>
<comment type="similarity">
    <text evidence="5">Belongs to the thioesterase PaaI family.</text>
</comment>
<dbReference type="GO" id="GO:0005829">
    <property type="term" value="C:cytosol"/>
    <property type="evidence" value="ECO:0007669"/>
    <property type="project" value="UniProtKB-SubCell"/>
</dbReference>
<keyword evidence="10" id="KW-0496">Mitochondrion</keyword>